<dbReference type="PANTHER" id="PTHR24082">
    <property type="entry name" value="NUCLEAR HORMONE RECEPTOR"/>
    <property type="match status" value="1"/>
</dbReference>
<evidence type="ECO:0000256" key="10">
    <source>
        <dbReference type="SAM" id="MobiDB-lite"/>
    </source>
</evidence>
<feature type="compositionally biased region" description="Polar residues" evidence="10">
    <location>
        <begin position="102"/>
        <end position="130"/>
    </location>
</feature>
<evidence type="ECO:0000256" key="6">
    <source>
        <dbReference type="ARBA" id="ARBA00023125"/>
    </source>
</evidence>
<organism evidence="12 13">
    <name type="scientific">Caenorhabditis tropicalis</name>
    <dbReference type="NCBI Taxonomy" id="1561998"/>
    <lineage>
        <taxon>Eukaryota</taxon>
        <taxon>Metazoa</taxon>
        <taxon>Ecdysozoa</taxon>
        <taxon>Nematoda</taxon>
        <taxon>Chromadorea</taxon>
        <taxon>Rhabditida</taxon>
        <taxon>Rhabditina</taxon>
        <taxon>Rhabditomorpha</taxon>
        <taxon>Rhabditoidea</taxon>
        <taxon>Rhabditidae</taxon>
        <taxon>Peloderinae</taxon>
        <taxon>Caenorhabditis</taxon>
    </lineage>
</organism>
<dbReference type="Pfam" id="PF00105">
    <property type="entry name" value="zf-C4"/>
    <property type="match status" value="1"/>
</dbReference>
<dbReference type="Gene3D" id="3.30.50.10">
    <property type="entry name" value="Erythroid Transcription Factor GATA-1, subunit A"/>
    <property type="match status" value="1"/>
</dbReference>
<comment type="similarity">
    <text evidence="1">Belongs to the nuclear hormone receptor family.</text>
</comment>
<dbReference type="SUPFAM" id="SSF57716">
    <property type="entry name" value="Glucocorticoid receptor-like (DNA-binding domain)"/>
    <property type="match status" value="1"/>
</dbReference>
<feature type="region of interest" description="Disordered" evidence="10">
    <location>
        <begin position="88"/>
        <end position="130"/>
    </location>
</feature>
<keyword evidence="2" id="KW-0479">Metal-binding</keyword>
<keyword evidence="8" id="KW-0675">Receptor</keyword>
<dbReference type="GO" id="GO:0000978">
    <property type="term" value="F:RNA polymerase II cis-regulatory region sequence-specific DNA binding"/>
    <property type="evidence" value="ECO:0007669"/>
    <property type="project" value="TreeGrafter"/>
</dbReference>
<dbReference type="Proteomes" id="UP000095282">
    <property type="component" value="Unplaced"/>
</dbReference>
<evidence type="ECO:0000259" key="11">
    <source>
        <dbReference type="PROSITE" id="PS51030"/>
    </source>
</evidence>
<dbReference type="InterPro" id="IPR050234">
    <property type="entry name" value="Nuclear_hormone_rcpt_NR1"/>
</dbReference>
<evidence type="ECO:0000256" key="3">
    <source>
        <dbReference type="ARBA" id="ARBA00022771"/>
    </source>
</evidence>
<accession>A0A1I7UL56</accession>
<keyword evidence="9" id="KW-0539">Nucleus</keyword>
<feature type="domain" description="Nuclear receptor" evidence="11">
    <location>
        <begin position="1"/>
        <end position="65"/>
    </location>
</feature>
<name>A0A1I7UL56_9PELO</name>
<evidence type="ECO:0000256" key="1">
    <source>
        <dbReference type="ARBA" id="ARBA00005993"/>
    </source>
</evidence>
<evidence type="ECO:0000256" key="2">
    <source>
        <dbReference type="ARBA" id="ARBA00022723"/>
    </source>
</evidence>
<evidence type="ECO:0000256" key="9">
    <source>
        <dbReference type="ARBA" id="ARBA00023242"/>
    </source>
</evidence>
<dbReference type="PANTHER" id="PTHR24082:SF473">
    <property type="entry name" value="ECDYSONE-INDUCED PROTEIN 75B, ISOFORM B"/>
    <property type="match status" value="1"/>
</dbReference>
<keyword evidence="4" id="KW-0862">Zinc</keyword>
<dbReference type="SMART" id="SM00399">
    <property type="entry name" value="ZnF_C4"/>
    <property type="match status" value="1"/>
</dbReference>
<dbReference type="GO" id="GO:0030154">
    <property type="term" value="P:cell differentiation"/>
    <property type="evidence" value="ECO:0007669"/>
    <property type="project" value="TreeGrafter"/>
</dbReference>
<reference evidence="13" key="1">
    <citation type="submission" date="2016-11" db="UniProtKB">
        <authorList>
            <consortium name="WormBaseParasite"/>
        </authorList>
    </citation>
    <scope>IDENTIFICATION</scope>
</reference>
<protein>
    <submittedName>
        <fullName evidence="13">Nuclear receptor domain-containing protein</fullName>
    </submittedName>
</protein>
<evidence type="ECO:0000256" key="4">
    <source>
        <dbReference type="ARBA" id="ARBA00022833"/>
    </source>
</evidence>
<dbReference type="GO" id="GO:0009755">
    <property type="term" value="P:hormone-mediated signaling pathway"/>
    <property type="evidence" value="ECO:0007669"/>
    <property type="project" value="TreeGrafter"/>
</dbReference>
<dbReference type="STRING" id="1561998.A0A1I7UL56"/>
<evidence type="ECO:0000256" key="8">
    <source>
        <dbReference type="ARBA" id="ARBA00023170"/>
    </source>
</evidence>
<proteinExistence type="inferred from homology"/>
<evidence type="ECO:0000313" key="13">
    <source>
        <dbReference type="WBParaSite" id="Csp11.Scaffold630.g17047.t1"/>
    </source>
</evidence>
<keyword evidence="5" id="KW-0805">Transcription regulation</keyword>
<dbReference type="GO" id="GO:0000122">
    <property type="term" value="P:negative regulation of transcription by RNA polymerase II"/>
    <property type="evidence" value="ECO:0007669"/>
    <property type="project" value="TreeGrafter"/>
</dbReference>
<keyword evidence="6" id="KW-0238">DNA-binding</keyword>
<dbReference type="PRINTS" id="PR00047">
    <property type="entry name" value="STROIDFINGER"/>
</dbReference>
<sequence>MSCEGCKGFFRRTFHKKVEYVCQKGVSCTFSFENCSLNRGFRTRCKACCYKRCLEMGMNKDSVRVSKETDKVKEEITPELHGQRFFFTDNGQRTMDKKFSPDNGQRTSDKNFSGGQRTTDTIFSRTTKSR</sequence>
<evidence type="ECO:0000256" key="5">
    <source>
        <dbReference type="ARBA" id="ARBA00023015"/>
    </source>
</evidence>
<dbReference type="InterPro" id="IPR013088">
    <property type="entry name" value="Znf_NHR/GATA"/>
</dbReference>
<dbReference type="GO" id="GO:0008270">
    <property type="term" value="F:zinc ion binding"/>
    <property type="evidence" value="ECO:0007669"/>
    <property type="project" value="UniProtKB-KW"/>
</dbReference>
<dbReference type="WBParaSite" id="Csp11.Scaffold630.g17047.t1">
    <property type="protein sequence ID" value="Csp11.Scaffold630.g17047.t1"/>
    <property type="gene ID" value="Csp11.Scaffold630.g17047"/>
</dbReference>
<keyword evidence="12" id="KW-1185">Reference proteome</keyword>
<keyword evidence="7" id="KW-0804">Transcription</keyword>
<evidence type="ECO:0000313" key="12">
    <source>
        <dbReference type="Proteomes" id="UP000095282"/>
    </source>
</evidence>
<dbReference type="InterPro" id="IPR001628">
    <property type="entry name" value="Znf_hrmn_rcpt"/>
</dbReference>
<dbReference type="AlphaFoldDB" id="A0A1I7UL56"/>
<dbReference type="GO" id="GO:0045944">
    <property type="term" value="P:positive regulation of transcription by RNA polymerase II"/>
    <property type="evidence" value="ECO:0007669"/>
    <property type="project" value="TreeGrafter"/>
</dbReference>
<dbReference type="GO" id="GO:0004879">
    <property type="term" value="F:nuclear receptor activity"/>
    <property type="evidence" value="ECO:0007669"/>
    <property type="project" value="TreeGrafter"/>
</dbReference>
<dbReference type="PROSITE" id="PS51030">
    <property type="entry name" value="NUCLEAR_REC_DBD_2"/>
    <property type="match status" value="1"/>
</dbReference>
<keyword evidence="3" id="KW-0863">Zinc-finger</keyword>
<evidence type="ECO:0000256" key="7">
    <source>
        <dbReference type="ARBA" id="ARBA00023163"/>
    </source>
</evidence>
<dbReference type="eggNOG" id="KOG3575">
    <property type="taxonomic scope" value="Eukaryota"/>
</dbReference>